<evidence type="ECO:0000313" key="2">
    <source>
        <dbReference type="Proteomes" id="UP001084650"/>
    </source>
</evidence>
<organism evidence="1 2">
    <name type="scientific">Mycolicibacterium iranicum</name>
    <name type="common">Mycobacterium iranicum</name>
    <dbReference type="NCBI Taxonomy" id="912594"/>
    <lineage>
        <taxon>Bacteria</taxon>
        <taxon>Bacillati</taxon>
        <taxon>Actinomycetota</taxon>
        <taxon>Actinomycetes</taxon>
        <taxon>Mycobacteriales</taxon>
        <taxon>Mycobacteriaceae</taxon>
        <taxon>Mycolicibacterium</taxon>
    </lineage>
</organism>
<protein>
    <recommendedName>
        <fullName evidence="3">Antitoxin</fullName>
    </recommendedName>
</protein>
<comment type="caution">
    <text evidence="1">The sequence shown here is derived from an EMBL/GenBank/DDBJ whole genome shotgun (WGS) entry which is preliminary data.</text>
</comment>
<proteinExistence type="predicted"/>
<keyword evidence="2" id="KW-1185">Reference proteome</keyword>
<evidence type="ECO:0008006" key="3">
    <source>
        <dbReference type="Google" id="ProtNLM"/>
    </source>
</evidence>
<name>A0ABT4HQ68_MYCIR</name>
<accession>A0ABT4HQ68</accession>
<dbReference type="RefSeq" id="WP_268788089.1">
    <property type="nucleotide sequence ID" value="NZ_JAPQYE010000029.1"/>
</dbReference>
<gene>
    <name evidence="1" type="ORF">OY187_30470</name>
</gene>
<reference evidence="1" key="1">
    <citation type="submission" date="2022-12" db="EMBL/GenBank/DDBJ databases">
        <title>Whole genome sequence of Mycolicibacterium iranicum strain SBH312.</title>
        <authorList>
            <person name="Jani J."/>
            <person name="Arifin Mustapha Z."/>
            <person name="Ahmed K."/>
            <person name="Kai Ling C."/>
        </authorList>
    </citation>
    <scope>NUCLEOTIDE SEQUENCE</scope>
    <source>
        <strain evidence="1">SBH312</strain>
    </source>
</reference>
<dbReference type="EMBL" id="JAPQYE010000029">
    <property type="protein sequence ID" value="MCZ0732381.1"/>
    <property type="molecule type" value="Genomic_DNA"/>
</dbReference>
<evidence type="ECO:0000313" key="1">
    <source>
        <dbReference type="EMBL" id="MCZ0732381.1"/>
    </source>
</evidence>
<sequence>MAARTPFTVRLEKDDHDTLSAIADLRGTTVAELARELLEDRIPHLLDPDEIERQIEAEKRRLLEAADAIRKRRSTTDA</sequence>
<dbReference type="Proteomes" id="UP001084650">
    <property type="component" value="Unassembled WGS sequence"/>
</dbReference>